<keyword evidence="1" id="KW-1185">Reference proteome</keyword>
<dbReference type="WBParaSite" id="Minc3s00423g12082">
    <property type="protein sequence ID" value="Minc3s00423g12082"/>
    <property type="gene ID" value="Minc3s00423g12082"/>
</dbReference>
<evidence type="ECO:0000313" key="2">
    <source>
        <dbReference type="WBParaSite" id="Minc3s00423g12082"/>
    </source>
</evidence>
<organism evidence="1 2">
    <name type="scientific">Meloidogyne incognita</name>
    <name type="common">Southern root-knot nematode worm</name>
    <name type="synonym">Oxyuris incognita</name>
    <dbReference type="NCBI Taxonomy" id="6306"/>
    <lineage>
        <taxon>Eukaryota</taxon>
        <taxon>Metazoa</taxon>
        <taxon>Ecdysozoa</taxon>
        <taxon>Nematoda</taxon>
        <taxon>Chromadorea</taxon>
        <taxon>Rhabditida</taxon>
        <taxon>Tylenchina</taxon>
        <taxon>Tylenchomorpha</taxon>
        <taxon>Tylenchoidea</taxon>
        <taxon>Meloidogynidae</taxon>
        <taxon>Meloidogyninae</taxon>
        <taxon>Meloidogyne</taxon>
        <taxon>Meloidogyne incognita group</taxon>
    </lineage>
</organism>
<dbReference type="AlphaFoldDB" id="A0A914LH84"/>
<dbReference type="Proteomes" id="UP000887563">
    <property type="component" value="Unplaced"/>
</dbReference>
<accession>A0A914LH84</accession>
<reference evidence="2" key="1">
    <citation type="submission" date="2022-11" db="UniProtKB">
        <authorList>
            <consortium name="WormBaseParasite"/>
        </authorList>
    </citation>
    <scope>IDENTIFICATION</scope>
</reference>
<protein>
    <submittedName>
        <fullName evidence="2">Uncharacterized protein</fullName>
    </submittedName>
</protein>
<sequence length="207" mass="24142">MREGATMQYNAMEWVPKVVDFWNSRNKGGFKVFMFGEFDEKPIFKYGVENYNTTILLYYNNNHFDGVRRASDLLGEAYCLACETSYNRSKYHSASCKAKCQNCSRIGPDFPCQPLNNYSKLCNGCYKEFINEECYNHHLRSNFCNNSKRCEKCGVVWNVTVNNRNGRNGHVCSERYCNTCFSFHDPKRGCYITTYSQEAQTLPDHRL</sequence>
<name>A0A914LH84_MELIC</name>
<evidence type="ECO:0000313" key="1">
    <source>
        <dbReference type="Proteomes" id="UP000887563"/>
    </source>
</evidence>
<proteinExistence type="predicted"/>